<dbReference type="CDD" id="cd00637">
    <property type="entry name" value="7tm_classA_rhodopsin-like"/>
    <property type="match status" value="1"/>
</dbReference>
<dbReference type="AlphaFoldDB" id="A0A7M7G012"/>
<dbReference type="GO" id="GO:0008020">
    <property type="term" value="F:G protein-coupled photoreceptor activity"/>
    <property type="evidence" value="ECO:0000318"/>
    <property type="project" value="GO_Central"/>
</dbReference>
<evidence type="ECO:0000256" key="1">
    <source>
        <dbReference type="ARBA" id="ARBA00004651"/>
    </source>
</evidence>
<feature type="transmembrane region" description="Helical" evidence="9">
    <location>
        <begin position="20"/>
        <end position="43"/>
    </location>
</feature>
<evidence type="ECO:0000256" key="6">
    <source>
        <dbReference type="ARBA" id="ARBA00023136"/>
    </source>
</evidence>
<dbReference type="KEGG" id="spu:755268"/>
<reference evidence="12" key="1">
    <citation type="submission" date="2015-02" db="EMBL/GenBank/DDBJ databases">
        <title>Genome sequencing for Strongylocentrotus purpuratus.</title>
        <authorList>
            <person name="Murali S."/>
            <person name="Liu Y."/>
            <person name="Vee V."/>
            <person name="English A."/>
            <person name="Wang M."/>
            <person name="Skinner E."/>
            <person name="Han Y."/>
            <person name="Muzny D.M."/>
            <person name="Worley K.C."/>
            <person name="Gibbs R.A."/>
        </authorList>
    </citation>
    <scope>NUCLEOTIDE SEQUENCE</scope>
</reference>
<keyword evidence="6 9" id="KW-0472">Membrane</keyword>
<dbReference type="OrthoDB" id="10044919at2759"/>
<keyword evidence="3 9" id="KW-0812">Transmembrane</keyword>
<comment type="subcellular location">
    <subcellularLocation>
        <location evidence="1">Cell membrane</location>
        <topology evidence="1">Multi-pass membrane protein</topology>
    </subcellularLocation>
</comment>
<organism evidence="11 12">
    <name type="scientific">Strongylocentrotus purpuratus</name>
    <name type="common">Purple sea urchin</name>
    <dbReference type="NCBI Taxonomy" id="7668"/>
    <lineage>
        <taxon>Eukaryota</taxon>
        <taxon>Metazoa</taxon>
        <taxon>Echinodermata</taxon>
        <taxon>Eleutherozoa</taxon>
        <taxon>Echinozoa</taxon>
        <taxon>Echinoidea</taxon>
        <taxon>Euechinoidea</taxon>
        <taxon>Echinacea</taxon>
        <taxon>Camarodonta</taxon>
        <taxon>Echinidea</taxon>
        <taxon>Strongylocentrotidae</taxon>
        <taxon>Strongylocentrotus</taxon>
    </lineage>
</organism>
<feature type="transmembrane region" description="Helical" evidence="9">
    <location>
        <begin position="183"/>
        <end position="210"/>
    </location>
</feature>
<evidence type="ECO:0000256" key="4">
    <source>
        <dbReference type="ARBA" id="ARBA00022989"/>
    </source>
</evidence>
<evidence type="ECO:0000256" key="8">
    <source>
        <dbReference type="ARBA" id="ARBA00023224"/>
    </source>
</evidence>
<dbReference type="GO" id="GO:0007602">
    <property type="term" value="P:phototransduction"/>
    <property type="evidence" value="ECO:0000318"/>
    <property type="project" value="GO_Central"/>
</dbReference>
<dbReference type="GO" id="GO:0007186">
    <property type="term" value="P:G protein-coupled receptor signaling pathway"/>
    <property type="evidence" value="ECO:0000318"/>
    <property type="project" value="GO_Central"/>
</dbReference>
<dbReference type="InParanoid" id="A0A7M7G012"/>
<keyword evidence="7" id="KW-0675">Receptor</keyword>
<dbReference type="OMA" id="EWMISAS"/>
<dbReference type="InterPro" id="IPR000276">
    <property type="entry name" value="GPCR_Rhodpsn"/>
</dbReference>
<dbReference type="PRINTS" id="PR00237">
    <property type="entry name" value="GPCRRHODOPSN"/>
</dbReference>
<dbReference type="Gene3D" id="1.20.1070.10">
    <property type="entry name" value="Rhodopsin 7-helix transmembrane proteins"/>
    <property type="match status" value="1"/>
</dbReference>
<feature type="domain" description="G-protein coupled receptors family 1 profile" evidence="10">
    <location>
        <begin position="34"/>
        <end position="297"/>
    </location>
</feature>
<keyword evidence="5" id="KW-0297">G-protein coupled receptor</keyword>
<dbReference type="FunFam" id="1.20.1070.10:FF:001258">
    <property type="entry name" value="Uncharacterized protein"/>
    <property type="match status" value="1"/>
</dbReference>
<dbReference type="Proteomes" id="UP000007110">
    <property type="component" value="Unassembled WGS sequence"/>
</dbReference>
<feature type="transmembrane region" description="Helical" evidence="9">
    <location>
        <begin position="88"/>
        <end position="116"/>
    </location>
</feature>
<accession>A0A7M7G012</accession>
<evidence type="ECO:0000313" key="11">
    <source>
        <dbReference type="EnsemblMetazoa" id="XP_001189178"/>
    </source>
</evidence>
<reference evidence="11" key="2">
    <citation type="submission" date="2021-01" db="UniProtKB">
        <authorList>
            <consortium name="EnsemblMetazoa"/>
        </authorList>
    </citation>
    <scope>IDENTIFICATION</scope>
</reference>
<dbReference type="PANTHER" id="PTHR24228">
    <property type="entry name" value="B2 BRADYKININ RECEPTOR/ANGIOTENSIN II RECEPTOR"/>
    <property type="match status" value="1"/>
</dbReference>
<sequence length="297" mass="33309">MVTNNITDDYGFDIKQRIGISVVYFLISFTGITGNTCVLLAVLLSKKLHTLTNIFVVNLSVTDFLTCCSLLVQGVVLLTSEQVLRVVPIQLCVLTSAVNIVGVANSLMTLTLIAFMRWYVITRSIRGHRGLHTPGKIAAMLTITWTVSLVSMLLLPGLGIGTLGYSAVYNQCLTIDDNQLVEYYSMLQGVGCFAFVAMAISFYIAIFLFVRKNTVAMSKNLRSQENANNIQESRTNRRLENMNDSSVQRLSYVADDRHRRSEDLHQMASLFRKREWRITKNLLVVFCIFLASINLEA</sequence>
<keyword evidence="12" id="KW-1185">Reference proteome</keyword>
<evidence type="ECO:0000256" key="9">
    <source>
        <dbReference type="SAM" id="Phobius"/>
    </source>
</evidence>
<feature type="transmembrane region" description="Helical" evidence="9">
    <location>
        <begin position="278"/>
        <end position="295"/>
    </location>
</feature>
<dbReference type="Pfam" id="PF00001">
    <property type="entry name" value="7tm_1"/>
    <property type="match status" value="1"/>
</dbReference>
<evidence type="ECO:0000256" key="7">
    <source>
        <dbReference type="ARBA" id="ARBA00023170"/>
    </source>
</evidence>
<evidence type="ECO:0000313" key="12">
    <source>
        <dbReference type="Proteomes" id="UP000007110"/>
    </source>
</evidence>
<dbReference type="SUPFAM" id="SSF81321">
    <property type="entry name" value="Family A G protein-coupled receptor-like"/>
    <property type="match status" value="1"/>
</dbReference>
<evidence type="ECO:0000256" key="5">
    <source>
        <dbReference type="ARBA" id="ARBA00023040"/>
    </source>
</evidence>
<evidence type="ECO:0000259" key="10">
    <source>
        <dbReference type="PROSITE" id="PS50262"/>
    </source>
</evidence>
<dbReference type="PANTHER" id="PTHR24228:SF72">
    <property type="entry name" value="G-PROTEIN COUPLED RECEPTORS FAMILY 1 PROFILE DOMAIN-CONTAINING PROTEIN"/>
    <property type="match status" value="1"/>
</dbReference>
<name>A0A7M7G012_STRPU</name>
<dbReference type="GO" id="GO:0071482">
    <property type="term" value="P:cellular response to light stimulus"/>
    <property type="evidence" value="ECO:0000318"/>
    <property type="project" value="GO_Central"/>
</dbReference>
<keyword evidence="2" id="KW-1003">Cell membrane</keyword>
<keyword evidence="4 9" id="KW-1133">Transmembrane helix</keyword>
<feature type="transmembrane region" description="Helical" evidence="9">
    <location>
        <begin position="137"/>
        <end position="163"/>
    </location>
</feature>
<dbReference type="EnsemblMetazoa" id="XM_001189178">
    <property type="protein sequence ID" value="XP_001189178"/>
    <property type="gene ID" value="LOC755268"/>
</dbReference>
<proteinExistence type="predicted"/>
<feature type="transmembrane region" description="Helical" evidence="9">
    <location>
        <begin position="55"/>
        <end position="76"/>
    </location>
</feature>
<dbReference type="RefSeq" id="XP_001189178.2">
    <property type="nucleotide sequence ID" value="XM_001189178.3"/>
</dbReference>
<dbReference type="InterPro" id="IPR017452">
    <property type="entry name" value="GPCR_Rhodpsn_7TM"/>
</dbReference>
<evidence type="ECO:0000256" key="3">
    <source>
        <dbReference type="ARBA" id="ARBA00022692"/>
    </source>
</evidence>
<evidence type="ECO:0000256" key="2">
    <source>
        <dbReference type="ARBA" id="ARBA00022475"/>
    </source>
</evidence>
<dbReference type="GeneID" id="755268"/>
<protein>
    <recommendedName>
        <fullName evidence="10">G-protein coupled receptors family 1 profile domain-containing protein</fullName>
    </recommendedName>
</protein>
<dbReference type="PROSITE" id="PS50262">
    <property type="entry name" value="G_PROTEIN_RECEP_F1_2"/>
    <property type="match status" value="1"/>
</dbReference>
<keyword evidence="8" id="KW-0807">Transducer</keyword>
<dbReference type="GO" id="GO:0005886">
    <property type="term" value="C:plasma membrane"/>
    <property type="evidence" value="ECO:0000318"/>
    <property type="project" value="GO_Central"/>
</dbReference>